<name>A0A5J4SRK3_9ZZZZ</name>
<dbReference type="Gene3D" id="3.30.2220.10">
    <property type="entry name" value="rbstp2171"/>
    <property type="match status" value="1"/>
</dbReference>
<accession>A0A5J4SRK3</accession>
<dbReference type="EMBL" id="SNRY01000078">
    <property type="protein sequence ID" value="KAA6348041.1"/>
    <property type="molecule type" value="Genomic_DNA"/>
</dbReference>
<proteinExistence type="predicted"/>
<comment type="caution">
    <text evidence="1">The sequence shown here is derived from an EMBL/GenBank/DDBJ whole genome shotgun (WGS) entry which is preliminary data.</text>
</comment>
<sequence length="98" mass="11028">MEKEVTQAQIDEWKVKYGDVFCIEVDGKIVYLRKPDRKALSAAAIVGKSDPIKYNEILLKNCWLAGDEEIKTNDDLFLGVSGKLSGIIEIKEAELKKL</sequence>
<organism evidence="1">
    <name type="scientific">termite gut metagenome</name>
    <dbReference type="NCBI Taxonomy" id="433724"/>
    <lineage>
        <taxon>unclassified sequences</taxon>
        <taxon>metagenomes</taxon>
        <taxon>organismal metagenomes</taxon>
    </lineage>
</organism>
<dbReference type="AlphaFoldDB" id="A0A5J4SRK3"/>
<evidence type="ECO:0000313" key="1">
    <source>
        <dbReference type="EMBL" id="KAA6348041.1"/>
    </source>
</evidence>
<reference evidence="1" key="1">
    <citation type="submission" date="2019-03" db="EMBL/GenBank/DDBJ databases">
        <title>Single cell metagenomics reveals metabolic interactions within the superorganism composed of flagellate Streblomastix strix and complex community of Bacteroidetes bacteria on its surface.</title>
        <authorList>
            <person name="Treitli S.C."/>
            <person name="Kolisko M."/>
            <person name="Husnik F."/>
            <person name="Keeling P."/>
            <person name="Hampl V."/>
        </authorList>
    </citation>
    <scope>NUCLEOTIDE SEQUENCE</scope>
    <source>
        <strain evidence="1">STM</strain>
    </source>
</reference>
<protein>
    <submittedName>
        <fullName evidence="1">Uncharacterized protein</fullName>
    </submittedName>
</protein>
<gene>
    <name evidence="1" type="ORF">EZS27_004493</name>
</gene>